<evidence type="ECO:0000256" key="6">
    <source>
        <dbReference type="SAM" id="MobiDB-lite"/>
    </source>
</evidence>
<dbReference type="Gene3D" id="3.40.1810.10">
    <property type="entry name" value="Transcription factor, MADS-box"/>
    <property type="match status" value="1"/>
</dbReference>
<dbReference type="InterPro" id="IPR033896">
    <property type="entry name" value="MEF2-like_N"/>
</dbReference>
<dbReference type="GO" id="GO:0000981">
    <property type="term" value="F:DNA-binding transcription factor activity, RNA polymerase II-specific"/>
    <property type="evidence" value="ECO:0007669"/>
    <property type="project" value="TreeGrafter"/>
</dbReference>
<keyword evidence="2" id="KW-0805">Transcription regulation</keyword>
<accession>A0A2U1QC70</accession>
<reference evidence="8 9" key="1">
    <citation type="journal article" date="2018" name="Mol. Plant">
        <title>The genome of Artemisia annua provides insight into the evolution of Asteraceae family and artemisinin biosynthesis.</title>
        <authorList>
            <person name="Shen Q."/>
            <person name="Zhang L."/>
            <person name="Liao Z."/>
            <person name="Wang S."/>
            <person name="Yan T."/>
            <person name="Shi P."/>
            <person name="Liu M."/>
            <person name="Fu X."/>
            <person name="Pan Q."/>
            <person name="Wang Y."/>
            <person name="Lv Z."/>
            <person name="Lu X."/>
            <person name="Zhang F."/>
            <person name="Jiang W."/>
            <person name="Ma Y."/>
            <person name="Chen M."/>
            <person name="Hao X."/>
            <person name="Li L."/>
            <person name="Tang Y."/>
            <person name="Lv G."/>
            <person name="Zhou Y."/>
            <person name="Sun X."/>
            <person name="Brodelius P.E."/>
            <person name="Rose J.K.C."/>
            <person name="Tang K."/>
        </authorList>
    </citation>
    <scope>NUCLEOTIDE SEQUENCE [LARGE SCALE GENOMIC DNA]</scope>
    <source>
        <strain evidence="9">cv. Huhao1</strain>
        <tissue evidence="8">Leaf</tissue>
    </source>
</reference>
<dbReference type="InterPro" id="IPR006626">
    <property type="entry name" value="PbH1"/>
</dbReference>
<gene>
    <name evidence="8" type="ORF">CTI12_AA049690</name>
</gene>
<feature type="compositionally biased region" description="Polar residues" evidence="6">
    <location>
        <begin position="99"/>
        <end position="111"/>
    </location>
</feature>
<dbReference type="InterPro" id="IPR002100">
    <property type="entry name" value="TF_MADSbox"/>
</dbReference>
<evidence type="ECO:0000256" key="3">
    <source>
        <dbReference type="ARBA" id="ARBA00023125"/>
    </source>
</evidence>
<evidence type="ECO:0000313" key="9">
    <source>
        <dbReference type="Proteomes" id="UP000245207"/>
    </source>
</evidence>
<sequence length="364" mass="39787">MNVSDICTMKKNTLKGRKKIPIKKIEETSSRQVTFSKRRTGLFKKASELCVLTGAEMAILVQSPGGHCYAFGHPSVDAVINRYMNSTNDDNNGSTSNDASVSPKQPSLTEVNQHHADLSKELEMEKRKHELIQQEKIGNSSGIPWYAQDTQGMEVEELEQFLAALVELKRKVLVRADDLANMESASMLSLGASKWNNLSKFDNAPLSMPVFADGIKFENNTMNGPTSAIHFGDGIKTDNNIMNGPTNGLDFGDGIKFENNTMNGPSSAIHFGDGIKTDNNIMNGPTNYGLDFGDGIKFENNTMNGPSNGIDFVNGIKIENNAMLGPTNALDFGDGNNHENYTMNGPTNDHLDFGDLGLDLDHLF</sequence>
<dbReference type="GO" id="GO:0045944">
    <property type="term" value="P:positive regulation of transcription by RNA polymerase II"/>
    <property type="evidence" value="ECO:0007669"/>
    <property type="project" value="InterPro"/>
</dbReference>
<dbReference type="PROSITE" id="PS50066">
    <property type="entry name" value="MADS_BOX_2"/>
    <property type="match status" value="1"/>
</dbReference>
<proteinExistence type="predicted"/>
<dbReference type="PANTHER" id="PTHR11945:SF723">
    <property type="entry name" value="AGAMOUS-LIKE MADS-BOX PROTEIN AGL62"/>
    <property type="match status" value="1"/>
</dbReference>
<dbReference type="SUPFAM" id="SSF55455">
    <property type="entry name" value="SRF-like"/>
    <property type="match status" value="1"/>
</dbReference>
<evidence type="ECO:0000256" key="1">
    <source>
        <dbReference type="ARBA" id="ARBA00004123"/>
    </source>
</evidence>
<protein>
    <submittedName>
        <fullName evidence="8">Transcription factor, MADS-box</fullName>
    </submittedName>
</protein>
<evidence type="ECO:0000259" key="7">
    <source>
        <dbReference type="PROSITE" id="PS50066"/>
    </source>
</evidence>
<feature type="domain" description="MADS-box" evidence="7">
    <location>
        <begin position="15"/>
        <end position="75"/>
    </location>
</feature>
<organism evidence="8 9">
    <name type="scientific">Artemisia annua</name>
    <name type="common">Sweet wormwood</name>
    <dbReference type="NCBI Taxonomy" id="35608"/>
    <lineage>
        <taxon>Eukaryota</taxon>
        <taxon>Viridiplantae</taxon>
        <taxon>Streptophyta</taxon>
        <taxon>Embryophyta</taxon>
        <taxon>Tracheophyta</taxon>
        <taxon>Spermatophyta</taxon>
        <taxon>Magnoliopsida</taxon>
        <taxon>eudicotyledons</taxon>
        <taxon>Gunneridae</taxon>
        <taxon>Pentapetalae</taxon>
        <taxon>asterids</taxon>
        <taxon>campanulids</taxon>
        <taxon>Asterales</taxon>
        <taxon>Asteraceae</taxon>
        <taxon>Asteroideae</taxon>
        <taxon>Anthemideae</taxon>
        <taxon>Artemisiinae</taxon>
        <taxon>Artemisia</taxon>
    </lineage>
</organism>
<dbReference type="GO" id="GO:0005634">
    <property type="term" value="C:nucleus"/>
    <property type="evidence" value="ECO:0007669"/>
    <property type="project" value="UniProtKB-SubCell"/>
</dbReference>
<comment type="subcellular location">
    <subcellularLocation>
        <location evidence="1">Nucleus</location>
    </subcellularLocation>
</comment>
<dbReference type="Proteomes" id="UP000245207">
    <property type="component" value="Unassembled WGS sequence"/>
</dbReference>
<dbReference type="OrthoDB" id="1896642at2759"/>
<evidence type="ECO:0000256" key="2">
    <source>
        <dbReference type="ARBA" id="ARBA00023015"/>
    </source>
</evidence>
<dbReference type="CDD" id="cd00265">
    <property type="entry name" value="MADS_MEF2_like"/>
    <property type="match status" value="1"/>
</dbReference>
<keyword evidence="4" id="KW-0804">Transcription</keyword>
<name>A0A2U1QC70_ARTAN</name>
<evidence type="ECO:0000256" key="5">
    <source>
        <dbReference type="ARBA" id="ARBA00023242"/>
    </source>
</evidence>
<dbReference type="InterPro" id="IPR036879">
    <property type="entry name" value="TF_MADSbox_sf"/>
</dbReference>
<keyword evidence="9" id="KW-1185">Reference proteome</keyword>
<keyword evidence="3" id="KW-0238">DNA-binding</keyword>
<evidence type="ECO:0000313" key="8">
    <source>
        <dbReference type="EMBL" id="PWA95604.1"/>
    </source>
</evidence>
<feature type="compositionally biased region" description="Low complexity" evidence="6">
    <location>
        <begin position="85"/>
        <end position="98"/>
    </location>
</feature>
<dbReference type="FunFam" id="3.40.1810.10:FF:000006">
    <property type="entry name" value="Agamous-like MADS-box protein AGL62"/>
    <property type="match status" value="1"/>
</dbReference>
<dbReference type="PRINTS" id="PR00404">
    <property type="entry name" value="MADSDOMAIN"/>
</dbReference>
<dbReference type="PANTHER" id="PTHR11945">
    <property type="entry name" value="MADS BOX PROTEIN"/>
    <property type="match status" value="1"/>
</dbReference>
<dbReference type="InterPro" id="IPR011050">
    <property type="entry name" value="Pectin_lyase_fold/virulence"/>
</dbReference>
<dbReference type="SMR" id="A0A2U1QC70"/>
<comment type="caution">
    <text evidence="8">The sequence shown here is derived from an EMBL/GenBank/DDBJ whole genome shotgun (WGS) entry which is preliminary data.</text>
</comment>
<dbReference type="EMBL" id="PKPP01000231">
    <property type="protein sequence ID" value="PWA95604.1"/>
    <property type="molecule type" value="Genomic_DNA"/>
</dbReference>
<evidence type="ECO:0000256" key="4">
    <source>
        <dbReference type="ARBA" id="ARBA00023163"/>
    </source>
</evidence>
<feature type="region of interest" description="Disordered" evidence="6">
    <location>
        <begin position="84"/>
        <end position="115"/>
    </location>
</feature>
<dbReference type="SMART" id="SM00710">
    <property type="entry name" value="PbH1"/>
    <property type="match status" value="3"/>
</dbReference>
<dbReference type="SMART" id="SM00432">
    <property type="entry name" value="MADS"/>
    <property type="match status" value="1"/>
</dbReference>
<dbReference type="SUPFAM" id="SSF51126">
    <property type="entry name" value="Pectin lyase-like"/>
    <property type="match status" value="1"/>
</dbReference>
<keyword evidence="5" id="KW-0539">Nucleus</keyword>
<dbReference type="Pfam" id="PF00319">
    <property type="entry name" value="SRF-TF"/>
    <property type="match status" value="1"/>
</dbReference>
<dbReference type="GO" id="GO:0046983">
    <property type="term" value="F:protein dimerization activity"/>
    <property type="evidence" value="ECO:0007669"/>
    <property type="project" value="InterPro"/>
</dbReference>
<dbReference type="AlphaFoldDB" id="A0A2U1QC70"/>
<dbReference type="GO" id="GO:0000978">
    <property type="term" value="F:RNA polymerase II cis-regulatory region sequence-specific DNA binding"/>
    <property type="evidence" value="ECO:0007669"/>
    <property type="project" value="TreeGrafter"/>
</dbReference>